<accession>A0AAW2XDW4</accession>
<reference evidence="2" key="1">
    <citation type="submission" date="2020-06" db="EMBL/GenBank/DDBJ databases">
        <authorList>
            <person name="Li T."/>
            <person name="Hu X."/>
            <person name="Zhang T."/>
            <person name="Song X."/>
            <person name="Zhang H."/>
            <person name="Dai N."/>
            <person name="Sheng W."/>
            <person name="Hou X."/>
            <person name="Wei L."/>
        </authorList>
    </citation>
    <scope>NUCLEOTIDE SEQUENCE</scope>
    <source>
        <strain evidence="2">KEN1</strain>
        <tissue evidence="2">Leaf</tissue>
    </source>
</reference>
<proteinExistence type="predicted"/>
<evidence type="ECO:0000256" key="1">
    <source>
        <dbReference type="SAM" id="MobiDB-lite"/>
    </source>
</evidence>
<dbReference type="EMBL" id="JACGWN010000004">
    <property type="protein sequence ID" value="KAL0451908.1"/>
    <property type="molecule type" value="Genomic_DNA"/>
</dbReference>
<reference evidence="2" key="2">
    <citation type="journal article" date="2024" name="Plant">
        <title>Genomic evolution and insights into agronomic trait innovations of Sesamum species.</title>
        <authorList>
            <person name="Miao H."/>
            <person name="Wang L."/>
            <person name="Qu L."/>
            <person name="Liu H."/>
            <person name="Sun Y."/>
            <person name="Le M."/>
            <person name="Wang Q."/>
            <person name="Wei S."/>
            <person name="Zheng Y."/>
            <person name="Lin W."/>
            <person name="Duan Y."/>
            <person name="Cao H."/>
            <person name="Xiong S."/>
            <person name="Wang X."/>
            <person name="Wei L."/>
            <person name="Li C."/>
            <person name="Ma Q."/>
            <person name="Ju M."/>
            <person name="Zhao R."/>
            <person name="Li G."/>
            <person name="Mu C."/>
            <person name="Tian Q."/>
            <person name="Mei H."/>
            <person name="Zhang T."/>
            <person name="Gao T."/>
            <person name="Zhang H."/>
        </authorList>
    </citation>
    <scope>NUCLEOTIDE SEQUENCE</scope>
    <source>
        <strain evidence="2">KEN1</strain>
    </source>
</reference>
<sequence>MLYEAGNVKGEGASAELQVTLDSTKNSNNLTDVPSPCEADSDAINLEELPKTELESRDNGFEKSLDAELNHDEKSQTTAPLEDPVPPVVSELPNNIHVTSNVVRVGSVDIDGTGMELKDNIEVVVSEGTSELPISEEAASVVTDSEFLREKSANDNSCIADAAEVSTELNHGGGVVELSENLESPTQRLQEDLPSKKFSYETSADVEETHTSEDVNTSKSVGIALSAEPASDGNVLASDKCSVTPSLTEPVPSTLDSQDLCETSATADDKNIINVEHVTSVNSKCFHDKGDDKLAKQEDGVSAVDLSGSSSSRCDSFGRELWINFR</sequence>
<gene>
    <name evidence="2" type="ORF">Slati_1168900</name>
</gene>
<name>A0AAW2XDW4_9LAMI</name>
<organism evidence="2">
    <name type="scientific">Sesamum latifolium</name>
    <dbReference type="NCBI Taxonomy" id="2727402"/>
    <lineage>
        <taxon>Eukaryota</taxon>
        <taxon>Viridiplantae</taxon>
        <taxon>Streptophyta</taxon>
        <taxon>Embryophyta</taxon>
        <taxon>Tracheophyta</taxon>
        <taxon>Spermatophyta</taxon>
        <taxon>Magnoliopsida</taxon>
        <taxon>eudicotyledons</taxon>
        <taxon>Gunneridae</taxon>
        <taxon>Pentapetalae</taxon>
        <taxon>asterids</taxon>
        <taxon>lamiids</taxon>
        <taxon>Lamiales</taxon>
        <taxon>Pedaliaceae</taxon>
        <taxon>Sesamum</taxon>
    </lineage>
</organism>
<feature type="compositionally biased region" description="Basic and acidic residues" evidence="1">
    <location>
        <begin position="48"/>
        <end position="75"/>
    </location>
</feature>
<feature type="region of interest" description="Disordered" evidence="1">
    <location>
        <begin position="20"/>
        <end position="87"/>
    </location>
</feature>
<evidence type="ECO:0000313" key="2">
    <source>
        <dbReference type="EMBL" id="KAL0451908.1"/>
    </source>
</evidence>
<dbReference type="AlphaFoldDB" id="A0AAW2XDW4"/>
<feature type="compositionally biased region" description="Polar residues" evidence="1">
    <location>
        <begin position="20"/>
        <end position="32"/>
    </location>
</feature>
<comment type="caution">
    <text evidence="2">The sequence shown here is derived from an EMBL/GenBank/DDBJ whole genome shotgun (WGS) entry which is preliminary data.</text>
</comment>
<protein>
    <submittedName>
        <fullName evidence="2">Uncharacterized protein</fullName>
    </submittedName>
</protein>